<dbReference type="SUPFAM" id="SSF52058">
    <property type="entry name" value="L domain-like"/>
    <property type="match status" value="2"/>
</dbReference>
<dbReference type="HOGENOM" id="CLU_007408_0_0_1"/>
<dbReference type="Pfam" id="PF00560">
    <property type="entry name" value="LRR_1"/>
    <property type="match status" value="1"/>
</dbReference>
<reference evidence="4 5" key="1">
    <citation type="journal article" date="2012" name="PLoS Pathog.">
        <title>Diverse lifestyles and strategies of plant pathogenesis encoded in the genomes of eighteen Dothideomycetes fungi.</title>
        <authorList>
            <person name="Ohm R.A."/>
            <person name="Feau N."/>
            <person name="Henrissat B."/>
            <person name="Schoch C.L."/>
            <person name="Horwitz B.A."/>
            <person name="Barry K.W."/>
            <person name="Condon B.J."/>
            <person name="Copeland A.C."/>
            <person name="Dhillon B."/>
            <person name="Glaser F."/>
            <person name="Hesse C.N."/>
            <person name="Kosti I."/>
            <person name="LaButti K."/>
            <person name="Lindquist E.A."/>
            <person name="Lucas S."/>
            <person name="Salamov A.A."/>
            <person name="Bradshaw R.E."/>
            <person name="Ciuffetti L."/>
            <person name="Hamelin R.C."/>
            <person name="Kema G.H.J."/>
            <person name="Lawrence C."/>
            <person name="Scott J.A."/>
            <person name="Spatafora J.W."/>
            <person name="Turgeon B.G."/>
            <person name="de Wit P.J.G.M."/>
            <person name="Zhong S."/>
            <person name="Goodwin S.B."/>
            <person name="Grigoriev I.V."/>
        </authorList>
    </citation>
    <scope>NUCLEOTIDE SEQUENCE [LARGE SCALE GENOMIC DNA]</scope>
    <source>
        <strain evidence="4 5">CIRAD86</strain>
    </source>
</reference>
<dbReference type="KEGG" id="pfj:MYCFIDRAFT_146745"/>
<evidence type="ECO:0000256" key="1">
    <source>
        <dbReference type="ARBA" id="ARBA00022614"/>
    </source>
</evidence>
<feature type="compositionally biased region" description="Low complexity" evidence="3">
    <location>
        <begin position="112"/>
        <end position="122"/>
    </location>
</feature>
<feature type="compositionally biased region" description="Low complexity" evidence="3">
    <location>
        <begin position="85"/>
        <end position="103"/>
    </location>
</feature>
<dbReference type="InterPro" id="IPR050216">
    <property type="entry name" value="LRR_domain-containing"/>
</dbReference>
<dbReference type="PANTHER" id="PTHR48051:SF1">
    <property type="entry name" value="RAS SUPPRESSOR PROTEIN 1"/>
    <property type="match status" value="1"/>
</dbReference>
<protein>
    <recommendedName>
        <fullName evidence="6">L domain-like protein</fullName>
    </recommendedName>
</protein>
<name>M3AIS9_PSEFD</name>
<proteinExistence type="predicted"/>
<keyword evidence="5" id="KW-1185">Reference proteome</keyword>
<feature type="region of interest" description="Disordered" evidence="3">
    <location>
        <begin position="841"/>
        <end position="862"/>
    </location>
</feature>
<dbReference type="InterPro" id="IPR025875">
    <property type="entry name" value="Leu-rich_rpt_4"/>
</dbReference>
<organism evidence="4 5">
    <name type="scientific">Pseudocercospora fijiensis (strain CIRAD86)</name>
    <name type="common">Black leaf streak disease fungus</name>
    <name type="synonym">Mycosphaerella fijiensis</name>
    <dbReference type="NCBI Taxonomy" id="383855"/>
    <lineage>
        <taxon>Eukaryota</taxon>
        <taxon>Fungi</taxon>
        <taxon>Dikarya</taxon>
        <taxon>Ascomycota</taxon>
        <taxon>Pezizomycotina</taxon>
        <taxon>Dothideomycetes</taxon>
        <taxon>Dothideomycetidae</taxon>
        <taxon>Mycosphaerellales</taxon>
        <taxon>Mycosphaerellaceae</taxon>
        <taxon>Pseudocercospora</taxon>
    </lineage>
</organism>
<dbReference type="Pfam" id="PF13855">
    <property type="entry name" value="LRR_8"/>
    <property type="match status" value="1"/>
</dbReference>
<dbReference type="InterPro" id="IPR032675">
    <property type="entry name" value="LRR_dom_sf"/>
</dbReference>
<dbReference type="InterPro" id="IPR001611">
    <property type="entry name" value="Leu-rich_rpt"/>
</dbReference>
<feature type="compositionally biased region" description="Polar residues" evidence="3">
    <location>
        <begin position="55"/>
        <end position="67"/>
    </location>
</feature>
<gene>
    <name evidence="4" type="ORF">MYCFIDRAFT_146745</name>
</gene>
<dbReference type="RefSeq" id="XP_007932129.1">
    <property type="nucleotide sequence ID" value="XM_007933938.1"/>
</dbReference>
<dbReference type="InterPro" id="IPR003591">
    <property type="entry name" value="Leu-rich_rpt_typical-subtyp"/>
</dbReference>
<keyword evidence="2" id="KW-0677">Repeat</keyword>
<evidence type="ECO:0008006" key="6">
    <source>
        <dbReference type="Google" id="ProtNLM"/>
    </source>
</evidence>
<dbReference type="VEuPathDB" id="FungiDB:MYCFIDRAFT_146745"/>
<dbReference type="Pfam" id="PF12799">
    <property type="entry name" value="LRR_4"/>
    <property type="match status" value="1"/>
</dbReference>
<evidence type="ECO:0000313" key="5">
    <source>
        <dbReference type="Proteomes" id="UP000016932"/>
    </source>
</evidence>
<accession>M3AIS9</accession>
<feature type="compositionally biased region" description="Polar residues" evidence="3">
    <location>
        <begin position="7"/>
        <end position="22"/>
    </location>
</feature>
<dbReference type="eggNOG" id="KOG0472">
    <property type="taxonomic scope" value="Eukaryota"/>
</dbReference>
<evidence type="ECO:0000256" key="2">
    <source>
        <dbReference type="ARBA" id="ARBA00022737"/>
    </source>
</evidence>
<keyword evidence="1" id="KW-0433">Leucine-rich repeat</keyword>
<dbReference type="PANTHER" id="PTHR48051">
    <property type="match status" value="1"/>
</dbReference>
<dbReference type="GeneID" id="19331355"/>
<feature type="non-terminal residue" evidence="4">
    <location>
        <position position="1"/>
    </location>
</feature>
<dbReference type="OrthoDB" id="676979at2759"/>
<feature type="region of interest" description="Disordered" evidence="3">
    <location>
        <begin position="1"/>
        <end position="187"/>
    </location>
</feature>
<dbReference type="STRING" id="383855.M3AIS9"/>
<dbReference type="Proteomes" id="UP000016932">
    <property type="component" value="Unassembled WGS sequence"/>
</dbReference>
<dbReference type="AlphaFoldDB" id="M3AIS9"/>
<dbReference type="EMBL" id="KB446566">
    <property type="protein sequence ID" value="EME77372.1"/>
    <property type="molecule type" value="Genomic_DNA"/>
</dbReference>
<evidence type="ECO:0000313" key="4">
    <source>
        <dbReference type="EMBL" id="EME77372.1"/>
    </source>
</evidence>
<dbReference type="GO" id="GO:0005737">
    <property type="term" value="C:cytoplasm"/>
    <property type="evidence" value="ECO:0007669"/>
    <property type="project" value="TreeGrafter"/>
</dbReference>
<dbReference type="SMART" id="SM00364">
    <property type="entry name" value="LRR_BAC"/>
    <property type="match status" value="7"/>
</dbReference>
<dbReference type="Gene3D" id="3.80.10.10">
    <property type="entry name" value="Ribonuclease Inhibitor"/>
    <property type="match status" value="3"/>
</dbReference>
<dbReference type="PROSITE" id="PS51450">
    <property type="entry name" value="LRR"/>
    <property type="match status" value="3"/>
</dbReference>
<sequence>QQRKSSRPSLTERTIETLQGIPTTPDIRRRSSFFNPGSPMGPPPRPRSSLASRPGTSDGSFARTSGRLSPPKKGPSSARPATRTSSVKSSVGSIGGTRRSTSGALTSRLQEAKTATASKTASPLKPATSSLPNGNAKIASDRTTVPSSRPAKPRPVLGEAFAPAKRKESETTTVPAAPTHGKRVVSNSSAALRQQIAAAKAAARKEAQSAIKHDSPMDSSTVNDAAYDLDLSADPFNQLPKDGKHILRNRINNARTDGKLNIAAMALKEIPEEVRKMYDSASMEESKVNWAEVVDLTRFIAADNEFETIDDSIFPDRSGEEIADDDQSEGNQFGGLEMLDLHGNSLQSLPMGLRRLERLTTLNLAHNKLDNAAFDVIAQISQLKELRLGNNNLNGSLPSSLCDLRSLEVLDVQANRLLGLPEALRELVSLRVLNVSGNQLTALPMEALEQLPLTDLDASSNALIASLFPLGGPNGHPTLQILNVANNSLAALTFSETLEFPKLSTLNLTNNHLTVLPSVEGWTELTTLHVADNKVTEFPPGFTTLQKLRNVNFTSNDIRLVDTEICKMEGLESLILASNPLREKKFLTMNAADIKRDLRARLAPEQSDSVTDEDVPGSPVTVIGVDTHTSLWFLRANGLLDLSYKNLSDDLNDTLGSFLNSNEVKTMQLQNNTLTCIPPAMWMGQALRVLDLSGNSMSSDYLYDELELPNLQELSLSQCRLTSLEPLTTQLQAPKLHTLNVNANRLSGPLPELRETYPSLTTLFASDNKFRSISVSALRGLQTVNLKSNDIEALPAEIGLLWDEGLRNFEVGSNAFRVPNYRVLEKGTMATMRWLRDRIPAESQDEESARQGAVEGYVSELG</sequence>
<dbReference type="SMART" id="SM00369">
    <property type="entry name" value="LRR_TYP"/>
    <property type="match status" value="9"/>
</dbReference>
<evidence type="ECO:0000256" key="3">
    <source>
        <dbReference type="SAM" id="MobiDB-lite"/>
    </source>
</evidence>